<name>A0A0A0LHI8_CUCSA</name>
<dbReference type="AlphaFoldDB" id="A0A0A0LHI8"/>
<evidence type="ECO:0000313" key="2">
    <source>
        <dbReference type="Proteomes" id="UP000029981"/>
    </source>
</evidence>
<reference evidence="1 2" key="2">
    <citation type="journal article" date="2009" name="PLoS ONE">
        <title>An integrated genetic and cytogenetic map of the cucumber genome.</title>
        <authorList>
            <person name="Ren Y."/>
            <person name="Zhang Z."/>
            <person name="Liu J."/>
            <person name="Staub J.E."/>
            <person name="Han Y."/>
            <person name="Cheng Z."/>
            <person name="Li X."/>
            <person name="Lu J."/>
            <person name="Miao H."/>
            <person name="Kang H."/>
            <person name="Xie B."/>
            <person name="Gu X."/>
            <person name="Wang X."/>
            <person name="Du Y."/>
            <person name="Jin W."/>
            <person name="Huang S."/>
        </authorList>
    </citation>
    <scope>NUCLEOTIDE SEQUENCE [LARGE SCALE GENOMIC DNA]</scope>
    <source>
        <strain evidence="2">cv. 9930</strain>
    </source>
</reference>
<sequence length="102" mass="12116">MTIDEDFQGDGLLEKWNFLNLNAPSILRNPFKALRKLGGIELDRLEGEPVLDSLPEKNRFKWQIQTSVQLAFSRAWKRKRLHWKRENLTQRKKRQAAGHLMF</sequence>
<accession>A0A0A0LHI8</accession>
<reference evidence="1 2" key="3">
    <citation type="journal article" date="2010" name="BMC Genomics">
        <title>Transcriptome sequencing and comparative analysis of cucumber flowers with different sex types.</title>
        <authorList>
            <person name="Guo S."/>
            <person name="Zheng Y."/>
            <person name="Joung J.G."/>
            <person name="Liu S."/>
            <person name="Zhang Z."/>
            <person name="Crasta O.R."/>
            <person name="Sobral B.W."/>
            <person name="Xu Y."/>
            <person name="Huang S."/>
            <person name="Fei Z."/>
        </authorList>
    </citation>
    <scope>NUCLEOTIDE SEQUENCE [LARGE SCALE GENOMIC DNA]</scope>
    <source>
        <strain evidence="2">cv. 9930</strain>
    </source>
</reference>
<keyword evidence="2" id="KW-1185">Reference proteome</keyword>
<dbReference type="EMBL" id="CM002923">
    <property type="protein sequence ID" value="KGN61395.1"/>
    <property type="molecule type" value="Genomic_DNA"/>
</dbReference>
<evidence type="ECO:0000313" key="1">
    <source>
        <dbReference type="EMBL" id="KGN61395.1"/>
    </source>
</evidence>
<organism evidence="1 2">
    <name type="scientific">Cucumis sativus</name>
    <name type="common">Cucumber</name>
    <dbReference type="NCBI Taxonomy" id="3659"/>
    <lineage>
        <taxon>Eukaryota</taxon>
        <taxon>Viridiplantae</taxon>
        <taxon>Streptophyta</taxon>
        <taxon>Embryophyta</taxon>
        <taxon>Tracheophyta</taxon>
        <taxon>Spermatophyta</taxon>
        <taxon>Magnoliopsida</taxon>
        <taxon>eudicotyledons</taxon>
        <taxon>Gunneridae</taxon>
        <taxon>Pentapetalae</taxon>
        <taxon>rosids</taxon>
        <taxon>fabids</taxon>
        <taxon>Cucurbitales</taxon>
        <taxon>Cucurbitaceae</taxon>
        <taxon>Benincaseae</taxon>
        <taxon>Cucumis</taxon>
    </lineage>
</organism>
<reference evidence="1 2" key="4">
    <citation type="journal article" date="2011" name="BMC Genomics">
        <title>RNA-Seq improves annotation of protein-coding genes in the cucumber genome.</title>
        <authorList>
            <person name="Li Z."/>
            <person name="Zhang Z."/>
            <person name="Yan P."/>
            <person name="Huang S."/>
            <person name="Fei Z."/>
            <person name="Lin K."/>
        </authorList>
    </citation>
    <scope>NUCLEOTIDE SEQUENCE [LARGE SCALE GENOMIC DNA]</scope>
    <source>
        <strain evidence="2">cv. 9930</strain>
    </source>
</reference>
<gene>
    <name evidence="1" type="ORF">Csa_2G110210</name>
</gene>
<dbReference type="Gramene" id="KGN61395">
    <property type="protein sequence ID" value="KGN61395"/>
    <property type="gene ID" value="Csa_2G110210"/>
</dbReference>
<dbReference type="Proteomes" id="UP000029981">
    <property type="component" value="Chromosome 2"/>
</dbReference>
<protein>
    <submittedName>
        <fullName evidence="1">Uncharacterized protein</fullName>
    </submittedName>
</protein>
<proteinExistence type="predicted"/>
<reference evidence="1 2" key="1">
    <citation type="journal article" date="2009" name="Nat. Genet.">
        <title>The genome of the cucumber, Cucumis sativus L.</title>
        <authorList>
            <person name="Huang S."/>
            <person name="Li R."/>
            <person name="Zhang Z."/>
            <person name="Li L."/>
            <person name="Gu X."/>
            <person name="Fan W."/>
            <person name="Lucas W.J."/>
            <person name="Wang X."/>
            <person name="Xie B."/>
            <person name="Ni P."/>
            <person name="Ren Y."/>
            <person name="Zhu H."/>
            <person name="Li J."/>
            <person name="Lin K."/>
            <person name="Jin W."/>
            <person name="Fei Z."/>
            <person name="Li G."/>
            <person name="Staub J."/>
            <person name="Kilian A."/>
            <person name="van der Vossen E.A."/>
            <person name="Wu Y."/>
            <person name="Guo J."/>
            <person name="He J."/>
            <person name="Jia Z."/>
            <person name="Ren Y."/>
            <person name="Tian G."/>
            <person name="Lu Y."/>
            <person name="Ruan J."/>
            <person name="Qian W."/>
            <person name="Wang M."/>
            <person name="Huang Q."/>
            <person name="Li B."/>
            <person name="Xuan Z."/>
            <person name="Cao J."/>
            <person name="Asan"/>
            <person name="Wu Z."/>
            <person name="Zhang J."/>
            <person name="Cai Q."/>
            <person name="Bai Y."/>
            <person name="Zhao B."/>
            <person name="Han Y."/>
            <person name="Li Y."/>
            <person name="Li X."/>
            <person name="Wang S."/>
            <person name="Shi Q."/>
            <person name="Liu S."/>
            <person name="Cho W.K."/>
            <person name="Kim J.Y."/>
            <person name="Xu Y."/>
            <person name="Heller-Uszynska K."/>
            <person name="Miao H."/>
            <person name="Cheng Z."/>
            <person name="Zhang S."/>
            <person name="Wu J."/>
            <person name="Yang Y."/>
            <person name="Kang H."/>
            <person name="Li M."/>
            <person name="Liang H."/>
            <person name="Ren X."/>
            <person name="Shi Z."/>
            <person name="Wen M."/>
            <person name="Jian M."/>
            <person name="Yang H."/>
            <person name="Zhang G."/>
            <person name="Yang Z."/>
            <person name="Chen R."/>
            <person name="Liu S."/>
            <person name="Li J."/>
            <person name="Ma L."/>
            <person name="Liu H."/>
            <person name="Zhou Y."/>
            <person name="Zhao J."/>
            <person name="Fang X."/>
            <person name="Li G."/>
            <person name="Fang L."/>
            <person name="Li Y."/>
            <person name="Liu D."/>
            <person name="Zheng H."/>
            <person name="Zhang Y."/>
            <person name="Qin N."/>
            <person name="Li Z."/>
            <person name="Yang G."/>
            <person name="Yang S."/>
            <person name="Bolund L."/>
            <person name="Kristiansen K."/>
            <person name="Zheng H."/>
            <person name="Li S."/>
            <person name="Zhang X."/>
            <person name="Yang H."/>
            <person name="Wang J."/>
            <person name="Sun R."/>
            <person name="Zhang B."/>
            <person name="Jiang S."/>
            <person name="Wang J."/>
            <person name="Du Y."/>
            <person name="Li S."/>
        </authorList>
    </citation>
    <scope>NUCLEOTIDE SEQUENCE [LARGE SCALE GENOMIC DNA]</scope>
    <source>
        <strain evidence="2">cv. 9930</strain>
    </source>
</reference>